<dbReference type="Pfam" id="PF16113">
    <property type="entry name" value="ECH_2"/>
    <property type="match status" value="1"/>
</dbReference>
<dbReference type="CDD" id="cd06558">
    <property type="entry name" value="crotonase-like"/>
    <property type="match status" value="1"/>
</dbReference>
<dbReference type="GO" id="GO:0003860">
    <property type="term" value="F:3-hydroxyisobutyryl-CoA hydrolase activity"/>
    <property type="evidence" value="ECO:0007669"/>
    <property type="project" value="UniProtKB-EC"/>
</dbReference>
<dbReference type="OrthoDB" id="9790967at2"/>
<protein>
    <recommendedName>
        <fullName evidence="2">3-hydroxyisobutyryl-CoA hydrolase</fullName>
        <ecNumber evidence="2">3.1.2.4</ecNumber>
    </recommendedName>
</protein>
<dbReference type="SUPFAM" id="SSF52096">
    <property type="entry name" value="ClpP/crotonase"/>
    <property type="match status" value="1"/>
</dbReference>
<organism evidence="5 6">
    <name type="scientific">Nesterenkonia salmonea</name>
    <dbReference type="NCBI Taxonomy" id="1804987"/>
    <lineage>
        <taxon>Bacteria</taxon>
        <taxon>Bacillati</taxon>
        <taxon>Actinomycetota</taxon>
        <taxon>Actinomycetes</taxon>
        <taxon>Micrococcales</taxon>
        <taxon>Micrococcaceae</taxon>
        <taxon>Nesterenkonia</taxon>
    </lineage>
</organism>
<comment type="caution">
    <text evidence="5">The sequence shown here is derived from an EMBL/GenBank/DDBJ whole genome shotgun (WGS) entry which is preliminary data.</text>
</comment>
<evidence type="ECO:0000313" key="5">
    <source>
        <dbReference type="EMBL" id="TLP98172.1"/>
    </source>
</evidence>
<evidence type="ECO:0000313" key="6">
    <source>
        <dbReference type="Proteomes" id="UP000310458"/>
    </source>
</evidence>
<dbReference type="Gene3D" id="3.90.226.10">
    <property type="entry name" value="2-enoyl-CoA Hydratase, Chain A, domain 1"/>
    <property type="match status" value="1"/>
</dbReference>
<dbReference type="GO" id="GO:0006574">
    <property type="term" value="P:L-valine catabolic process"/>
    <property type="evidence" value="ECO:0007669"/>
    <property type="project" value="TreeGrafter"/>
</dbReference>
<dbReference type="Proteomes" id="UP000310458">
    <property type="component" value="Unassembled WGS sequence"/>
</dbReference>
<keyword evidence="3" id="KW-0378">Hydrolase</keyword>
<dbReference type="AlphaFoldDB" id="A0A5R9BDL0"/>
<dbReference type="InterPro" id="IPR045004">
    <property type="entry name" value="ECH_dom"/>
</dbReference>
<dbReference type="InterPro" id="IPR029045">
    <property type="entry name" value="ClpP/crotonase-like_dom_sf"/>
</dbReference>
<dbReference type="GO" id="GO:0005829">
    <property type="term" value="C:cytosol"/>
    <property type="evidence" value="ECO:0007669"/>
    <property type="project" value="TreeGrafter"/>
</dbReference>
<keyword evidence="6" id="KW-1185">Reference proteome</keyword>
<dbReference type="EMBL" id="VAVZ01000012">
    <property type="protein sequence ID" value="TLP98172.1"/>
    <property type="molecule type" value="Genomic_DNA"/>
</dbReference>
<gene>
    <name evidence="5" type="ORF">FEF26_05970</name>
</gene>
<evidence type="ECO:0000256" key="2">
    <source>
        <dbReference type="ARBA" id="ARBA00011915"/>
    </source>
</evidence>
<feature type="domain" description="Enoyl-CoA hydratase/isomerase" evidence="4">
    <location>
        <begin position="14"/>
        <end position="340"/>
    </location>
</feature>
<dbReference type="RefSeq" id="WP_138252625.1">
    <property type="nucleotide sequence ID" value="NZ_VAVZ01000012.1"/>
</dbReference>
<evidence type="ECO:0000259" key="4">
    <source>
        <dbReference type="Pfam" id="PF16113"/>
    </source>
</evidence>
<proteinExistence type="predicted"/>
<name>A0A5R9BDL0_9MICC</name>
<evidence type="ECO:0000256" key="3">
    <source>
        <dbReference type="ARBA" id="ARBA00022801"/>
    </source>
</evidence>
<keyword evidence="5" id="KW-0413">Isomerase</keyword>
<dbReference type="PANTHER" id="PTHR43176:SF3">
    <property type="entry name" value="3-HYDROXYISOBUTYRYL-COA HYDROLASE, MITOCHONDRIAL"/>
    <property type="match status" value="1"/>
</dbReference>
<dbReference type="GO" id="GO:0016853">
    <property type="term" value="F:isomerase activity"/>
    <property type="evidence" value="ECO:0007669"/>
    <property type="project" value="UniProtKB-KW"/>
</dbReference>
<dbReference type="EC" id="3.1.2.4" evidence="2"/>
<evidence type="ECO:0000256" key="1">
    <source>
        <dbReference type="ARBA" id="ARBA00001709"/>
    </source>
</evidence>
<sequence length="359" mass="38658">MSNHIRSEIRGSLGVLTLNRPEAMNALTTDMVKRMLHQLTQWQDDDAVTQVLLRGAGDKGLCAGGDIRAIYEDIRATHERGDDTYATAEFLALEFQLNLLIHQYPKPYIALMDGVTLGGGIGVSAHGSHRVVTERTKAGMPEATIGYITDVGGTYLLARSPGQTGVHAGLTAGVFGAADAIHLGLADAYVPSERLDDLTAALEHSQVDEVLPRFTEAPPEAPLVRDREWIDDAYSADSVEEILERLQSWGASHSAASSTRSTILSKSPTAVKLTLHGIHQARTMDLPSALQGEYAAAMYQLRGSDFAEGIRAQVIDKDKDPQWRPATFAEISAISIANAFLPDARSTLTLSATPQEASS</sequence>
<reference evidence="5 6" key="1">
    <citation type="submission" date="2019-05" db="EMBL/GenBank/DDBJ databases">
        <title>Nesterenkonia sp. GY074 isolated from the Southern Atlantic Ocean.</title>
        <authorList>
            <person name="Zhang G."/>
        </authorList>
    </citation>
    <scope>NUCLEOTIDE SEQUENCE [LARGE SCALE GENOMIC DNA]</scope>
    <source>
        <strain evidence="5 6">GY074</strain>
    </source>
</reference>
<dbReference type="InterPro" id="IPR032259">
    <property type="entry name" value="HIBYL-CoA-H"/>
</dbReference>
<comment type="catalytic activity">
    <reaction evidence="1">
        <text>3-hydroxy-2-methylpropanoyl-CoA + H2O = 3-hydroxy-2-methylpropanoate + CoA + H(+)</text>
        <dbReference type="Rhea" id="RHEA:20888"/>
        <dbReference type="ChEBI" id="CHEBI:11805"/>
        <dbReference type="ChEBI" id="CHEBI:15377"/>
        <dbReference type="ChEBI" id="CHEBI:15378"/>
        <dbReference type="ChEBI" id="CHEBI:57287"/>
        <dbReference type="ChEBI" id="CHEBI:57340"/>
        <dbReference type="EC" id="3.1.2.4"/>
    </reaction>
</comment>
<accession>A0A5R9BDL0</accession>
<dbReference type="PANTHER" id="PTHR43176">
    <property type="entry name" value="3-HYDROXYISOBUTYRYL-COA HYDROLASE-RELATED"/>
    <property type="match status" value="1"/>
</dbReference>
<dbReference type="NCBIfam" id="NF004127">
    <property type="entry name" value="PRK05617.1"/>
    <property type="match status" value="1"/>
</dbReference>